<evidence type="ECO:0000259" key="1">
    <source>
        <dbReference type="PROSITE" id="PS00028"/>
    </source>
</evidence>
<protein>
    <submittedName>
        <fullName evidence="2">Retrovirus-related Pol polyprotein from type-2 retrotransposable element R2DM</fullName>
    </submittedName>
</protein>
<sequence>MAESREGRSPTCPTCARTFADYRGRRVHERVQHPSSFHASEAEPLRTERRRARWDPEELAMMAEYEANSERAKNINQMINQHVLPHRTIEAIKGAFWRELRSRTRAARARPGSERLLVGPTSRPRYLYTSPGFSALKLLSSAWKMEGSTNHLFFFPSPVIVKVAHF</sequence>
<comment type="caution">
    <text evidence="2">The sequence shown here is derived from an EMBL/GenBank/DDBJ whole genome shotgun (WGS) entry which is preliminary data.</text>
</comment>
<dbReference type="PROSITE" id="PS00028">
    <property type="entry name" value="ZINC_FINGER_C2H2_1"/>
    <property type="match status" value="1"/>
</dbReference>
<reference evidence="2 3" key="1">
    <citation type="submission" date="2019-05" db="EMBL/GenBank/DDBJ databases">
        <title>Another draft genome of Portunus trituberculatus and its Hox gene families provides insights of decapod evolution.</title>
        <authorList>
            <person name="Jeong J.-H."/>
            <person name="Song I."/>
            <person name="Kim S."/>
            <person name="Choi T."/>
            <person name="Kim D."/>
            <person name="Ryu S."/>
            <person name="Kim W."/>
        </authorList>
    </citation>
    <scope>NUCLEOTIDE SEQUENCE [LARGE SCALE GENOMIC DNA]</scope>
    <source>
        <tissue evidence="2">Muscle</tissue>
    </source>
</reference>
<dbReference type="InterPro" id="IPR013087">
    <property type="entry name" value="Znf_C2H2_type"/>
</dbReference>
<name>A0A5B7EGM8_PORTR</name>
<dbReference type="Proteomes" id="UP000324222">
    <property type="component" value="Unassembled WGS sequence"/>
</dbReference>
<evidence type="ECO:0000313" key="2">
    <source>
        <dbReference type="EMBL" id="MPC32568.1"/>
    </source>
</evidence>
<keyword evidence="3" id="KW-1185">Reference proteome</keyword>
<accession>A0A5B7EGM8</accession>
<dbReference type="OrthoDB" id="8197512at2759"/>
<gene>
    <name evidence="2" type="primary">pol_8</name>
    <name evidence="2" type="ORF">E2C01_025883</name>
</gene>
<evidence type="ECO:0000313" key="3">
    <source>
        <dbReference type="Proteomes" id="UP000324222"/>
    </source>
</evidence>
<organism evidence="2 3">
    <name type="scientific">Portunus trituberculatus</name>
    <name type="common">Swimming crab</name>
    <name type="synonym">Neptunus trituberculatus</name>
    <dbReference type="NCBI Taxonomy" id="210409"/>
    <lineage>
        <taxon>Eukaryota</taxon>
        <taxon>Metazoa</taxon>
        <taxon>Ecdysozoa</taxon>
        <taxon>Arthropoda</taxon>
        <taxon>Crustacea</taxon>
        <taxon>Multicrustacea</taxon>
        <taxon>Malacostraca</taxon>
        <taxon>Eumalacostraca</taxon>
        <taxon>Eucarida</taxon>
        <taxon>Decapoda</taxon>
        <taxon>Pleocyemata</taxon>
        <taxon>Brachyura</taxon>
        <taxon>Eubrachyura</taxon>
        <taxon>Portunoidea</taxon>
        <taxon>Portunidae</taxon>
        <taxon>Portuninae</taxon>
        <taxon>Portunus</taxon>
    </lineage>
</organism>
<dbReference type="AlphaFoldDB" id="A0A5B7EGM8"/>
<proteinExistence type="predicted"/>
<dbReference type="EMBL" id="VSRR010002652">
    <property type="protein sequence ID" value="MPC32568.1"/>
    <property type="molecule type" value="Genomic_DNA"/>
</dbReference>
<feature type="domain" description="C2H2-type" evidence="1">
    <location>
        <begin position="12"/>
        <end position="33"/>
    </location>
</feature>